<dbReference type="InterPro" id="IPR012349">
    <property type="entry name" value="Split_barrel_FMN-bd"/>
</dbReference>
<evidence type="ECO:0000313" key="5">
    <source>
        <dbReference type="Proteomes" id="UP000800200"/>
    </source>
</evidence>
<feature type="domain" description="Flavin reductase like" evidence="3">
    <location>
        <begin position="87"/>
        <end position="241"/>
    </location>
</feature>
<organism evidence="4 5">
    <name type="scientific">Zopfia rhizophila CBS 207.26</name>
    <dbReference type="NCBI Taxonomy" id="1314779"/>
    <lineage>
        <taxon>Eukaryota</taxon>
        <taxon>Fungi</taxon>
        <taxon>Dikarya</taxon>
        <taxon>Ascomycota</taxon>
        <taxon>Pezizomycotina</taxon>
        <taxon>Dothideomycetes</taxon>
        <taxon>Dothideomycetes incertae sedis</taxon>
        <taxon>Zopfiaceae</taxon>
        <taxon>Zopfia</taxon>
    </lineage>
</organism>
<dbReference type="AlphaFoldDB" id="A0A6A6DB93"/>
<dbReference type="Proteomes" id="UP000800200">
    <property type="component" value="Unassembled WGS sequence"/>
</dbReference>
<dbReference type="EMBL" id="ML994710">
    <property type="protein sequence ID" value="KAF2176375.1"/>
    <property type="molecule type" value="Genomic_DNA"/>
</dbReference>
<evidence type="ECO:0000256" key="1">
    <source>
        <dbReference type="ARBA" id="ARBA00023002"/>
    </source>
</evidence>
<proteinExistence type="predicted"/>
<sequence>MHCGHDPRYRQRLLLQRPAFHNSSRGFLTTPCRQGEDQGQSIREAGSSSQDAERESSGQSSPNTTPSNAQGDHPSDPSLSGAVRSIMRNVAHPAVVITAGFAQAMTVSSFNTITLDPPMVSFNVRKPSRTLDAIKSDNGRFRVHILKATPDGARIADIFSRGNAEAGFNLIGKRTLMRFDTEYGSKAPRINLPCIFAALDCQLVQDMDVKDHVVAIANVNGVISKYTEGSTLMYVQGNFIKGGEKHETVQQSDIPPEHMFYTFPVFPGDKERHLLKERLECYVKARPGLFNMDLTDAAHLVQHVFGMPPGAFGISTEHIIAQAAIEAGHQPAIEPHELGMSAMYQFHGVLSPRESAVIVDRTKKFVRKDPTFLALPYSQFLQLLGIGRSTFGLLARDILDPLRKEGLVSPFPPIPLSFTPMNEKVNTLEHMERVEHIIQEYLRETSISRTQVMNAWELAEAAGVPWARRYVARNQTRLRVDAIPDLYDASSFDISGEVTLEESRVVVRRIMSYLLKRPFRKDDIRRRLVTPQWEILRSCNVHPMISGCDIDYFLGKLRWYFFKETWIRWKEEIAAIQTNWLEINPTHGQTVARINDFVDRHPRHAVEWSVSDILAAIGVYHVQLNTGTSVNDLIKEALWRKYLGGTQSGDKSVAEFMARGRKSR</sequence>
<dbReference type="SUPFAM" id="SSF50475">
    <property type="entry name" value="FMN-binding split barrel"/>
    <property type="match status" value="1"/>
</dbReference>
<dbReference type="Pfam" id="PF01613">
    <property type="entry name" value="Flavin_Reduct"/>
    <property type="match status" value="1"/>
</dbReference>
<keyword evidence="1" id="KW-0560">Oxidoreductase</keyword>
<dbReference type="GO" id="GO:0042602">
    <property type="term" value="F:riboflavin reductase (NADPH) activity"/>
    <property type="evidence" value="ECO:0007669"/>
    <property type="project" value="TreeGrafter"/>
</dbReference>
<evidence type="ECO:0000259" key="3">
    <source>
        <dbReference type="SMART" id="SM00903"/>
    </source>
</evidence>
<dbReference type="InterPro" id="IPR002563">
    <property type="entry name" value="Flavin_Rdtase-like_dom"/>
</dbReference>
<dbReference type="InterPro" id="IPR050268">
    <property type="entry name" value="NADH-dep_flavin_reductase"/>
</dbReference>
<accession>A0A6A6DB93</accession>
<dbReference type="PANTHER" id="PTHR30466:SF1">
    <property type="entry name" value="FMN REDUCTASE (NADH) RUTF"/>
    <property type="match status" value="1"/>
</dbReference>
<gene>
    <name evidence="4" type="ORF">K469DRAFT_607365</name>
</gene>
<feature type="compositionally biased region" description="Polar residues" evidence="2">
    <location>
        <begin position="57"/>
        <end position="70"/>
    </location>
</feature>
<reference evidence="4" key="1">
    <citation type="journal article" date="2020" name="Stud. Mycol.">
        <title>101 Dothideomycetes genomes: a test case for predicting lifestyles and emergence of pathogens.</title>
        <authorList>
            <person name="Haridas S."/>
            <person name="Albert R."/>
            <person name="Binder M."/>
            <person name="Bloem J."/>
            <person name="Labutti K."/>
            <person name="Salamov A."/>
            <person name="Andreopoulos B."/>
            <person name="Baker S."/>
            <person name="Barry K."/>
            <person name="Bills G."/>
            <person name="Bluhm B."/>
            <person name="Cannon C."/>
            <person name="Castanera R."/>
            <person name="Culley D."/>
            <person name="Daum C."/>
            <person name="Ezra D."/>
            <person name="Gonzalez J."/>
            <person name="Henrissat B."/>
            <person name="Kuo A."/>
            <person name="Liang C."/>
            <person name="Lipzen A."/>
            <person name="Lutzoni F."/>
            <person name="Magnuson J."/>
            <person name="Mondo S."/>
            <person name="Nolan M."/>
            <person name="Ohm R."/>
            <person name="Pangilinan J."/>
            <person name="Park H.-J."/>
            <person name="Ramirez L."/>
            <person name="Alfaro M."/>
            <person name="Sun H."/>
            <person name="Tritt A."/>
            <person name="Yoshinaga Y."/>
            <person name="Zwiers L.-H."/>
            <person name="Turgeon B."/>
            <person name="Goodwin S."/>
            <person name="Spatafora J."/>
            <person name="Crous P."/>
            <person name="Grigoriev I."/>
        </authorList>
    </citation>
    <scope>NUCLEOTIDE SEQUENCE</scope>
    <source>
        <strain evidence="4">CBS 207.26</strain>
    </source>
</reference>
<feature type="compositionally biased region" description="Polar residues" evidence="2">
    <location>
        <begin position="37"/>
        <end position="50"/>
    </location>
</feature>
<evidence type="ECO:0000313" key="4">
    <source>
        <dbReference type="EMBL" id="KAF2176375.1"/>
    </source>
</evidence>
<feature type="region of interest" description="Disordered" evidence="2">
    <location>
        <begin position="24"/>
        <end position="81"/>
    </location>
</feature>
<name>A0A6A6DB93_9PEZI</name>
<dbReference type="Gene3D" id="2.30.110.10">
    <property type="entry name" value="Electron Transport, Fmn-binding Protein, Chain A"/>
    <property type="match status" value="1"/>
</dbReference>
<dbReference type="OrthoDB" id="2015405at2759"/>
<evidence type="ECO:0000256" key="2">
    <source>
        <dbReference type="SAM" id="MobiDB-lite"/>
    </source>
</evidence>
<dbReference type="PANTHER" id="PTHR30466">
    <property type="entry name" value="FLAVIN REDUCTASE"/>
    <property type="match status" value="1"/>
</dbReference>
<dbReference type="GO" id="GO:0010181">
    <property type="term" value="F:FMN binding"/>
    <property type="evidence" value="ECO:0007669"/>
    <property type="project" value="InterPro"/>
</dbReference>
<protein>
    <recommendedName>
        <fullName evidence="3">Flavin reductase like domain-containing protein</fullName>
    </recommendedName>
</protein>
<keyword evidence="5" id="KW-1185">Reference proteome</keyword>
<dbReference type="SMART" id="SM00903">
    <property type="entry name" value="Flavin_Reduct"/>
    <property type="match status" value="1"/>
</dbReference>